<protein>
    <recommendedName>
        <fullName evidence="3">RNase H type-1 domain-containing protein</fullName>
    </recommendedName>
</protein>
<name>A0ABS8SGP3_DATST</name>
<organism evidence="1 2">
    <name type="scientific">Datura stramonium</name>
    <name type="common">Jimsonweed</name>
    <name type="synonym">Common thornapple</name>
    <dbReference type="NCBI Taxonomy" id="4076"/>
    <lineage>
        <taxon>Eukaryota</taxon>
        <taxon>Viridiplantae</taxon>
        <taxon>Streptophyta</taxon>
        <taxon>Embryophyta</taxon>
        <taxon>Tracheophyta</taxon>
        <taxon>Spermatophyta</taxon>
        <taxon>Magnoliopsida</taxon>
        <taxon>eudicotyledons</taxon>
        <taxon>Gunneridae</taxon>
        <taxon>Pentapetalae</taxon>
        <taxon>asterids</taxon>
        <taxon>lamiids</taxon>
        <taxon>Solanales</taxon>
        <taxon>Solanaceae</taxon>
        <taxon>Solanoideae</taxon>
        <taxon>Datureae</taxon>
        <taxon>Datura</taxon>
    </lineage>
</organism>
<evidence type="ECO:0000313" key="2">
    <source>
        <dbReference type="Proteomes" id="UP000823775"/>
    </source>
</evidence>
<dbReference type="Proteomes" id="UP000823775">
    <property type="component" value="Unassembled WGS sequence"/>
</dbReference>
<proteinExistence type="predicted"/>
<reference evidence="1 2" key="1">
    <citation type="journal article" date="2021" name="BMC Genomics">
        <title>Datura genome reveals duplications of psychoactive alkaloid biosynthetic genes and high mutation rate following tissue culture.</title>
        <authorList>
            <person name="Rajewski A."/>
            <person name="Carter-House D."/>
            <person name="Stajich J."/>
            <person name="Litt A."/>
        </authorList>
    </citation>
    <scope>NUCLEOTIDE SEQUENCE [LARGE SCALE GENOMIC DNA]</scope>
    <source>
        <strain evidence="1">AR-01</strain>
    </source>
</reference>
<gene>
    <name evidence="1" type="ORF">HAX54_037092</name>
</gene>
<evidence type="ECO:0000313" key="1">
    <source>
        <dbReference type="EMBL" id="MCD7458071.1"/>
    </source>
</evidence>
<sequence>MLMNAASMGLDFHDVGYDKDLVMEETPKLKLNNIVTSTSSLLTNINHQITHCSREVNQVADFLAKPDFGKTCSLQVEM</sequence>
<comment type="caution">
    <text evidence="1">The sequence shown here is derived from an EMBL/GenBank/DDBJ whole genome shotgun (WGS) entry which is preliminary data.</text>
</comment>
<keyword evidence="2" id="KW-1185">Reference proteome</keyword>
<accession>A0ABS8SGP3</accession>
<dbReference type="EMBL" id="JACEIK010000494">
    <property type="protein sequence ID" value="MCD7458071.1"/>
    <property type="molecule type" value="Genomic_DNA"/>
</dbReference>
<evidence type="ECO:0008006" key="3">
    <source>
        <dbReference type="Google" id="ProtNLM"/>
    </source>
</evidence>